<dbReference type="EMBL" id="JACJHX010000001">
    <property type="protein sequence ID" value="MBA9025243.1"/>
    <property type="molecule type" value="Genomic_DNA"/>
</dbReference>
<keyword evidence="2" id="KW-0479">Metal-binding</keyword>
<evidence type="ECO:0000256" key="4">
    <source>
        <dbReference type="ARBA" id="ARBA00022833"/>
    </source>
</evidence>
<dbReference type="InterPro" id="IPR027057">
    <property type="entry name" value="CAXX_Prtase_1"/>
</dbReference>
<keyword evidence="7" id="KW-1133">Transmembrane helix</keyword>
<comment type="similarity">
    <text evidence="6">Belongs to the peptidase M48 family.</text>
</comment>
<sequence>MVRKSVLTAIILFGLYVAGMYVYIFYGAQSIIPEVLKGTVADPTVFLSEREWILSEEYSKIRNFLFFVAMPFDWLFYFLILTFGISRGIEKWSLSQSKWKILQNAIYLFWLSLLSYVVMYPLNYYRYTLSKSYGISTQSFSSWMKDGLIGFWVDFGTMILIVSVLYWLMKKSAKKWWLYAWLLTIPFSLFIMFIQPVVIDPLYNDFYPLKNKELEIKILEMADKANIPAEHVYEVNMAEKTNALNAYVTGIGSNSRIVLWDTTLNRLNEQEIIFIMAHEMGHYVEKHIYFGIAGYLVLTLVGLWFTAKLMNYSIRRWGKVLNISEVSSIRSFPLFLLITSVLLFASSPLSNFVSRYQESRADRYAIEMTQDKEAAVSSFQELTRAGLSQVNPPLLVKWFRYTHPSMLERISTLDRYETSNLNE</sequence>
<dbReference type="CDD" id="cd07343">
    <property type="entry name" value="M48A_Zmpste24p_like"/>
    <property type="match status" value="1"/>
</dbReference>
<evidence type="ECO:0000256" key="5">
    <source>
        <dbReference type="ARBA" id="ARBA00023049"/>
    </source>
</evidence>
<evidence type="ECO:0000256" key="6">
    <source>
        <dbReference type="RuleBase" id="RU003983"/>
    </source>
</evidence>
<comment type="caution">
    <text evidence="10">The sequence shown here is derived from an EMBL/GenBank/DDBJ whole genome shotgun (WGS) entry which is preliminary data.</text>
</comment>
<dbReference type="RefSeq" id="WP_028393194.1">
    <property type="nucleotide sequence ID" value="NZ_JACJHX010000001.1"/>
</dbReference>
<keyword evidence="4 6" id="KW-0862">Zinc</keyword>
<feature type="transmembrane region" description="Helical" evidence="7">
    <location>
        <begin position="64"/>
        <end position="85"/>
    </location>
</feature>
<name>A0ABR6CKU6_9BACI</name>
<feature type="transmembrane region" description="Helical" evidence="7">
    <location>
        <begin position="288"/>
        <end position="307"/>
    </location>
</feature>
<comment type="cofactor">
    <cofactor evidence="6">
        <name>Zn(2+)</name>
        <dbReference type="ChEBI" id="CHEBI:29105"/>
    </cofactor>
    <text evidence="6">Binds 1 zinc ion per subunit.</text>
</comment>
<dbReference type="GO" id="GO:0008233">
    <property type="term" value="F:peptidase activity"/>
    <property type="evidence" value="ECO:0007669"/>
    <property type="project" value="UniProtKB-KW"/>
</dbReference>
<reference evidence="10 11" key="1">
    <citation type="submission" date="2020-08" db="EMBL/GenBank/DDBJ databases">
        <title>Genomic Encyclopedia of Type Strains, Phase IV (KMG-IV): sequencing the most valuable type-strain genomes for metagenomic binning, comparative biology and taxonomic classification.</title>
        <authorList>
            <person name="Goeker M."/>
        </authorList>
    </citation>
    <scope>NUCLEOTIDE SEQUENCE [LARGE SCALE GENOMIC DNA]</scope>
    <source>
        <strain evidence="10 11">DSM 105481</strain>
    </source>
</reference>
<dbReference type="Pfam" id="PF01435">
    <property type="entry name" value="Peptidase_M48"/>
    <property type="match status" value="1"/>
</dbReference>
<protein>
    <submittedName>
        <fullName evidence="10">Zn-dependent protease with chaperone function</fullName>
    </submittedName>
</protein>
<dbReference type="Gene3D" id="3.30.2010.10">
    <property type="entry name" value="Metalloproteases ('zincins'), catalytic domain"/>
    <property type="match status" value="1"/>
</dbReference>
<feature type="transmembrane region" description="Helical" evidence="7">
    <location>
        <begin position="176"/>
        <end position="199"/>
    </location>
</feature>
<evidence type="ECO:0000256" key="1">
    <source>
        <dbReference type="ARBA" id="ARBA00022670"/>
    </source>
</evidence>
<keyword evidence="7" id="KW-0812">Transmembrane</keyword>
<evidence type="ECO:0000256" key="2">
    <source>
        <dbReference type="ARBA" id="ARBA00022723"/>
    </source>
</evidence>
<evidence type="ECO:0000259" key="9">
    <source>
        <dbReference type="Pfam" id="PF16491"/>
    </source>
</evidence>
<feature type="transmembrane region" description="Helical" evidence="7">
    <location>
        <begin position="7"/>
        <end position="26"/>
    </location>
</feature>
<organism evidence="10 11">
    <name type="scientific">Peribacillus huizhouensis</name>
    <dbReference type="NCBI Taxonomy" id="1501239"/>
    <lineage>
        <taxon>Bacteria</taxon>
        <taxon>Bacillati</taxon>
        <taxon>Bacillota</taxon>
        <taxon>Bacilli</taxon>
        <taxon>Bacillales</taxon>
        <taxon>Bacillaceae</taxon>
        <taxon>Peribacillus</taxon>
    </lineage>
</organism>
<feature type="transmembrane region" description="Helical" evidence="7">
    <location>
        <begin position="328"/>
        <end position="349"/>
    </location>
</feature>
<evidence type="ECO:0000256" key="7">
    <source>
        <dbReference type="SAM" id="Phobius"/>
    </source>
</evidence>
<evidence type="ECO:0000313" key="10">
    <source>
        <dbReference type="EMBL" id="MBA9025243.1"/>
    </source>
</evidence>
<gene>
    <name evidence="10" type="ORF">HNP81_000525</name>
</gene>
<evidence type="ECO:0000313" key="11">
    <source>
        <dbReference type="Proteomes" id="UP000626697"/>
    </source>
</evidence>
<keyword evidence="7" id="KW-0472">Membrane</keyword>
<keyword evidence="11" id="KW-1185">Reference proteome</keyword>
<dbReference type="PANTHER" id="PTHR10120">
    <property type="entry name" value="CAAX PRENYL PROTEASE 1"/>
    <property type="match status" value="1"/>
</dbReference>
<evidence type="ECO:0000259" key="8">
    <source>
        <dbReference type="Pfam" id="PF01435"/>
    </source>
</evidence>
<keyword evidence="5 6" id="KW-0482">Metalloprotease</keyword>
<feature type="domain" description="Peptidase M48" evidence="8">
    <location>
        <begin position="208"/>
        <end position="415"/>
    </location>
</feature>
<dbReference type="Pfam" id="PF16491">
    <property type="entry name" value="Peptidase_M48_N"/>
    <property type="match status" value="1"/>
</dbReference>
<dbReference type="InterPro" id="IPR032456">
    <property type="entry name" value="Peptidase_M48_N"/>
</dbReference>
<dbReference type="Proteomes" id="UP000626697">
    <property type="component" value="Unassembled WGS sequence"/>
</dbReference>
<feature type="domain" description="CAAX prenyl protease 1 N-terminal" evidence="9">
    <location>
        <begin position="32"/>
        <end position="204"/>
    </location>
</feature>
<dbReference type="GO" id="GO:0006508">
    <property type="term" value="P:proteolysis"/>
    <property type="evidence" value="ECO:0007669"/>
    <property type="project" value="UniProtKB-KW"/>
</dbReference>
<keyword evidence="3 6" id="KW-0378">Hydrolase</keyword>
<evidence type="ECO:0000256" key="3">
    <source>
        <dbReference type="ARBA" id="ARBA00022801"/>
    </source>
</evidence>
<keyword evidence="1 6" id="KW-0645">Protease</keyword>
<feature type="transmembrane region" description="Helical" evidence="7">
    <location>
        <begin position="147"/>
        <end position="169"/>
    </location>
</feature>
<accession>A0ABR6CKU6</accession>
<proteinExistence type="inferred from homology"/>
<dbReference type="InterPro" id="IPR001915">
    <property type="entry name" value="Peptidase_M48"/>
</dbReference>
<feature type="transmembrane region" description="Helical" evidence="7">
    <location>
        <begin position="106"/>
        <end position="127"/>
    </location>
</feature>